<evidence type="ECO:0000313" key="10">
    <source>
        <dbReference type="Proteomes" id="UP001321582"/>
    </source>
</evidence>
<dbReference type="InterPro" id="IPR050545">
    <property type="entry name" value="Mycobact_MmpL"/>
</dbReference>
<evidence type="ECO:0000256" key="5">
    <source>
        <dbReference type="ARBA" id="ARBA00023136"/>
    </source>
</evidence>
<dbReference type="GO" id="GO:0005886">
    <property type="term" value="C:plasma membrane"/>
    <property type="evidence" value="ECO:0007669"/>
    <property type="project" value="UniProtKB-SubCell"/>
</dbReference>
<evidence type="ECO:0000256" key="7">
    <source>
        <dbReference type="SAM" id="Phobius"/>
    </source>
</evidence>
<dbReference type="SUPFAM" id="SSF82866">
    <property type="entry name" value="Multidrug efflux transporter AcrB transmembrane domain"/>
    <property type="match status" value="2"/>
</dbReference>
<keyword evidence="5 7" id="KW-0472">Membrane</keyword>
<dbReference type="Pfam" id="PF03176">
    <property type="entry name" value="MMPL"/>
    <property type="match status" value="2"/>
</dbReference>
<evidence type="ECO:0000256" key="6">
    <source>
        <dbReference type="SAM" id="MobiDB-lite"/>
    </source>
</evidence>
<feature type="transmembrane region" description="Helical" evidence="7">
    <location>
        <begin position="774"/>
        <end position="795"/>
    </location>
</feature>
<protein>
    <submittedName>
        <fullName evidence="9">Membrane protein</fullName>
    </submittedName>
</protein>
<name>A0AAU9D9P7_9FUSO</name>
<dbReference type="PANTHER" id="PTHR33406:SF13">
    <property type="entry name" value="MEMBRANE PROTEIN YDFJ"/>
    <property type="match status" value="1"/>
</dbReference>
<proteinExistence type="predicted"/>
<dbReference type="RefSeq" id="WP_307904972.1">
    <property type="nucleotide sequence ID" value="NZ_AP027059.1"/>
</dbReference>
<keyword evidence="10" id="KW-1185">Reference proteome</keyword>
<feature type="transmembrane region" description="Helical" evidence="7">
    <location>
        <begin position="345"/>
        <end position="369"/>
    </location>
</feature>
<evidence type="ECO:0000256" key="4">
    <source>
        <dbReference type="ARBA" id="ARBA00022989"/>
    </source>
</evidence>
<evidence type="ECO:0000256" key="1">
    <source>
        <dbReference type="ARBA" id="ARBA00004651"/>
    </source>
</evidence>
<dbReference type="InterPro" id="IPR001036">
    <property type="entry name" value="Acrflvin-R"/>
</dbReference>
<feature type="transmembrane region" description="Helical" evidence="7">
    <location>
        <begin position="213"/>
        <end position="230"/>
    </location>
</feature>
<feature type="domain" description="SSD" evidence="8">
    <location>
        <begin position="241"/>
        <end position="369"/>
    </location>
</feature>
<sequence length="881" mass="97407">MKKFFKHPWIIISIILIATGFFTIQLPKLKINNEVKIFLPKNHQSRIANDKMEEVYGSAEVMAVALHVKSGNIFQLNIINTIKNLEDRIEKLDNVEKVDGLTSTDYIDGTADGMKVASIVKELPKTEADLNVIKGKLLDWKLYRGNLYSKDLKSTQILVKLKKGIKIEEQEKIYFEIKDILKDNSSSNIEYYVAGTPVITVLMGKYMKSDMKHLIPFVLIIVLLSLYLSFKNLGGVLLPSITVLVSTIWTLGLMAMLNINLTLVSTVIPVLLIAVGSAYGIHIISHYYDEIKSMGKCGITEEEHRELIFETLHKVGKPVLLAGLTTIAGFGSLATSSIIPIKNFGIFTAIGVTSALIVALTLIPALLLLRHKNLKCSEEEDDDGLISRMLIGFYHYFGKKAIRILTLTAIIVIVSIVGMSKVVIDSPLIDMFKSTTEIKVSDKFDNNNFNGTTVLNVLIDGPKDKKGKYIKGSMVNPEILKGMDNLKIYLKENYKDVGEVTSFADFIKRMNKVMNYPQEDTADSMATDSGIVDDSSSFADDSFGDSTDDSSFSDDSFATEDTTKPEIVTETAKVTPKKSIDKTDMVALMNNAILSANKTDLTAEELIEIINRELNYKGEAYNEVPYDISKYPATTRAELKNLISQYLLLYSGNLNDFIDDQLEPSRSRMMIQIRTGSNIVTEKIEKAVYKYAKEYFPKGYTVSVAGSADMGLAVNKLIISSQIMSIISSLIIVFIIVAFSYKSLVAGIYGTIPLGIALLINFGLMGFLGIKLDIGTAMVASIAIGIGVDYTIHFLSTYNYERKRSDDLEEVTKKTLLTSGKAIIFNAVSVALGFAVLLFSNFMPLVNLGLLISITMVTSSAASMTVLPALLNIFKPKFISK</sequence>
<reference evidence="9 10" key="1">
    <citation type="submission" date="2022-11" db="EMBL/GenBank/DDBJ databases">
        <title>Haliovirga abyssi gen. nov., sp. nov., a mesophilic fermentative bacterium isolated from the Iheya North hydrothermal field and the proposal of Haliovirgaceae fam. nov.</title>
        <authorList>
            <person name="Miyazaki U."/>
            <person name="Tame A."/>
            <person name="Miyazaki J."/>
            <person name="Takai K."/>
            <person name="Sawayama S."/>
            <person name="Kitajima M."/>
            <person name="Okamoto A."/>
            <person name="Nakagawa S."/>
        </authorList>
    </citation>
    <scope>NUCLEOTIDE SEQUENCE [LARGE SCALE GENOMIC DNA]</scope>
    <source>
        <strain evidence="9 10">IC12</strain>
    </source>
</reference>
<feature type="transmembrane region" description="Helical" evidence="7">
    <location>
        <begin position="748"/>
        <end position="768"/>
    </location>
</feature>
<dbReference type="AlphaFoldDB" id="A0AAU9D9P7"/>
<dbReference type="PANTHER" id="PTHR33406">
    <property type="entry name" value="MEMBRANE PROTEIN MJ1562-RELATED"/>
    <property type="match status" value="1"/>
</dbReference>
<evidence type="ECO:0000256" key="3">
    <source>
        <dbReference type="ARBA" id="ARBA00022692"/>
    </source>
</evidence>
<feature type="transmembrane region" description="Helical" evidence="7">
    <location>
        <begin position="723"/>
        <end position="741"/>
    </location>
</feature>
<feature type="transmembrane region" description="Helical" evidence="7">
    <location>
        <begin position="848"/>
        <end position="874"/>
    </location>
</feature>
<keyword evidence="3 7" id="KW-0812">Transmembrane</keyword>
<feature type="transmembrane region" description="Helical" evidence="7">
    <location>
        <begin position="263"/>
        <end position="284"/>
    </location>
</feature>
<accession>A0AAU9D9P7</accession>
<dbReference type="EMBL" id="AP027059">
    <property type="protein sequence ID" value="BDU50035.1"/>
    <property type="molecule type" value="Genomic_DNA"/>
</dbReference>
<dbReference type="Proteomes" id="UP001321582">
    <property type="component" value="Chromosome"/>
</dbReference>
<keyword evidence="2" id="KW-1003">Cell membrane</keyword>
<dbReference type="GO" id="GO:0022857">
    <property type="term" value="F:transmembrane transporter activity"/>
    <property type="evidence" value="ECO:0007669"/>
    <property type="project" value="InterPro"/>
</dbReference>
<dbReference type="InterPro" id="IPR004869">
    <property type="entry name" value="MMPL_dom"/>
</dbReference>
<evidence type="ECO:0000259" key="8">
    <source>
        <dbReference type="PROSITE" id="PS50156"/>
    </source>
</evidence>
<feature type="transmembrane region" description="Helical" evidence="7">
    <location>
        <begin position="6"/>
        <end position="26"/>
    </location>
</feature>
<feature type="transmembrane region" description="Helical" evidence="7">
    <location>
        <begin position="404"/>
        <end position="424"/>
    </location>
</feature>
<feature type="transmembrane region" description="Helical" evidence="7">
    <location>
        <begin position="237"/>
        <end position="257"/>
    </location>
</feature>
<feature type="transmembrane region" description="Helical" evidence="7">
    <location>
        <begin position="823"/>
        <end position="842"/>
    </location>
</feature>
<dbReference type="KEGG" id="haby:HLVA_06040"/>
<comment type="subcellular location">
    <subcellularLocation>
        <location evidence="1">Cell membrane</location>
        <topology evidence="1">Multi-pass membrane protein</topology>
    </subcellularLocation>
</comment>
<dbReference type="PRINTS" id="PR00702">
    <property type="entry name" value="ACRIFLAVINRP"/>
</dbReference>
<feature type="region of interest" description="Disordered" evidence="6">
    <location>
        <begin position="542"/>
        <end position="563"/>
    </location>
</feature>
<gene>
    <name evidence="9" type="ORF">HLVA_06040</name>
</gene>
<feature type="compositionally biased region" description="Acidic residues" evidence="6">
    <location>
        <begin position="542"/>
        <end position="552"/>
    </location>
</feature>
<feature type="domain" description="SSD" evidence="8">
    <location>
        <begin position="747"/>
        <end position="873"/>
    </location>
</feature>
<keyword evidence="4 7" id="KW-1133">Transmembrane helix</keyword>
<organism evidence="9 10">
    <name type="scientific">Haliovirga abyssi</name>
    <dbReference type="NCBI Taxonomy" id="2996794"/>
    <lineage>
        <taxon>Bacteria</taxon>
        <taxon>Fusobacteriati</taxon>
        <taxon>Fusobacteriota</taxon>
        <taxon>Fusobacteriia</taxon>
        <taxon>Fusobacteriales</taxon>
        <taxon>Haliovirgaceae</taxon>
        <taxon>Haliovirga</taxon>
    </lineage>
</organism>
<dbReference type="Gene3D" id="1.20.1640.10">
    <property type="entry name" value="Multidrug efflux transporter AcrB transmembrane domain"/>
    <property type="match status" value="2"/>
</dbReference>
<feature type="transmembrane region" description="Helical" evidence="7">
    <location>
        <begin position="319"/>
        <end position="339"/>
    </location>
</feature>
<dbReference type="PROSITE" id="PS50156">
    <property type="entry name" value="SSD"/>
    <property type="match status" value="2"/>
</dbReference>
<evidence type="ECO:0000313" key="9">
    <source>
        <dbReference type="EMBL" id="BDU50035.1"/>
    </source>
</evidence>
<dbReference type="InterPro" id="IPR000731">
    <property type="entry name" value="SSD"/>
</dbReference>
<evidence type="ECO:0000256" key="2">
    <source>
        <dbReference type="ARBA" id="ARBA00022475"/>
    </source>
</evidence>